<evidence type="ECO:0000256" key="9">
    <source>
        <dbReference type="ARBA" id="ARBA00030215"/>
    </source>
</evidence>
<dbReference type="Pfam" id="PF02823">
    <property type="entry name" value="ATP-synt_DE_N"/>
    <property type="match status" value="1"/>
</dbReference>
<evidence type="ECO:0000256" key="5">
    <source>
        <dbReference type="ARBA" id="ARBA00022448"/>
    </source>
</evidence>
<dbReference type="Proteomes" id="UP001368618">
    <property type="component" value="Chromosome"/>
</dbReference>
<protein>
    <recommendedName>
        <fullName evidence="4 11">ATP synthase epsilon chain</fullName>
    </recommendedName>
    <alternativeName>
        <fullName evidence="10 11">ATP synthase F1 sector epsilon subunit</fullName>
    </alternativeName>
    <alternativeName>
        <fullName evidence="9 11">F-ATPase epsilon subunit</fullName>
    </alternativeName>
</protein>
<evidence type="ECO:0000256" key="4">
    <source>
        <dbReference type="ARBA" id="ARBA00014480"/>
    </source>
</evidence>
<name>A0ABZ2GW42_9GAMM</name>
<reference evidence="13" key="1">
    <citation type="submission" date="2023-09" db="EMBL/GenBank/DDBJ databases">
        <title>Genomes of two closely related lineages of the louse Polyplax serrata with different host specificities.</title>
        <authorList>
            <person name="Martinu J."/>
            <person name="Tarabai H."/>
            <person name="Stefka J."/>
            <person name="Hypsa V."/>
        </authorList>
    </citation>
    <scope>NUCLEOTIDE SEQUENCE [LARGE SCALE GENOMIC DNA]</scope>
    <source>
        <strain evidence="13">98ZLc_SE</strain>
    </source>
</reference>
<keyword evidence="11" id="KW-0066">ATP synthesis</keyword>
<comment type="subcellular location">
    <subcellularLocation>
        <location evidence="11">Cell membrane</location>
        <topology evidence="11">Peripheral membrane protein</topology>
    </subcellularLocation>
    <subcellularLocation>
        <location evidence="2">Endomembrane system</location>
        <topology evidence="2">Peripheral membrane protein</topology>
    </subcellularLocation>
</comment>
<keyword evidence="8 11" id="KW-0139">CF(1)</keyword>
<keyword evidence="7 11" id="KW-0472">Membrane</keyword>
<evidence type="ECO:0000259" key="12">
    <source>
        <dbReference type="Pfam" id="PF02823"/>
    </source>
</evidence>
<keyword evidence="6 11" id="KW-0406">Ion transport</keyword>
<gene>
    <name evidence="11" type="primary">atpC</name>
    <name evidence="13" type="ORF">RQL39_01560</name>
</gene>
<dbReference type="CDD" id="cd12152">
    <property type="entry name" value="F1-ATPase_delta"/>
    <property type="match status" value="1"/>
</dbReference>
<dbReference type="InterPro" id="IPR036771">
    <property type="entry name" value="ATPsynth_dsu/esu_N"/>
</dbReference>
<evidence type="ECO:0000256" key="11">
    <source>
        <dbReference type="HAMAP-Rule" id="MF_00530"/>
    </source>
</evidence>
<evidence type="ECO:0000256" key="2">
    <source>
        <dbReference type="ARBA" id="ARBA00004184"/>
    </source>
</evidence>
<accession>A0ABZ2GW42</accession>
<dbReference type="InterPro" id="IPR020546">
    <property type="entry name" value="ATP_synth_F1_dsu/esu_N"/>
</dbReference>
<keyword evidence="11" id="KW-1003">Cell membrane</keyword>
<evidence type="ECO:0000313" key="13">
    <source>
        <dbReference type="EMBL" id="WWR11367.1"/>
    </source>
</evidence>
<dbReference type="HAMAP" id="MF_00530">
    <property type="entry name" value="ATP_synth_epsil_bac"/>
    <property type="match status" value="1"/>
</dbReference>
<comment type="subunit">
    <text evidence="11">F-type ATPases have 2 components, CF(1) - the catalytic core - and CF(0) - the membrane proton channel. CF(1) has five subunits: alpha(3), beta(3), gamma(1), delta(1), epsilon(1). CF(0) has three main subunits: a, b and c.</text>
</comment>
<evidence type="ECO:0000313" key="14">
    <source>
        <dbReference type="Proteomes" id="UP001368618"/>
    </source>
</evidence>
<feature type="domain" description="ATP synthase F1 complex delta/epsilon subunit N-terminal" evidence="12">
    <location>
        <begin position="6"/>
        <end position="86"/>
    </location>
</feature>
<comment type="function">
    <text evidence="1 11">Produces ATP from ADP in the presence of a proton gradient across the membrane.</text>
</comment>
<dbReference type="InterPro" id="IPR001469">
    <property type="entry name" value="ATP_synth_F1_dsu/esu"/>
</dbReference>
<dbReference type="RefSeq" id="WP_338515964.1">
    <property type="nucleotide sequence ID" value="NZ_CP135137.1"/>
</dbReference>
<sequence length="167" mass="19363">MKKAIKFSLISTEKEIFSGIVKMVVIKSVLGDIGIMPGHHPLLAILKNRSTVKLFFSNGNIKEYILDSMRGLVEVQPYRVIILVDTILDHCFRHFTQDLLNDIRFIESLDLNIGVINFYKINKNEYMKNEDVVNLLNYCFDVKKLSMLKIGMSIMNFNKSDKFIRIK</sequence>
<organism evidence="13 14">
    <name type="scientific">Candidatus Legionella polyplacis</name>
    <dbReference type="NCBI Taxonomy" id="2005262"/>
    <lineage>
        <taxon>Bacteria</taxon>
        <taxon>Pseudomonadati</taxon>
        <taxon>Pseudomonadota</taxon>
        <taxon>Gammaproteobacteria</taxon>
        <taxon>Legionellales</taxon>
        <taxon>Legionellaceae</taxon>
        <taxon>Legionella</taxon>
    </lineage>
</organism>
<evidence type="ECO:0000256" key="6">
    <source>
        <dbReference type="ARBA" id="ARBA00023065"/>
    </source>
</evidence>
<keyword evidence="11" id="KW-0375">Hydrogen ion transport</keyword>
<keyword evidence="14" id="KW-1185">Reference proteome</keyword>
<evidence type="ECO:0000256" key="10">
    <source>
        <dbReference type="ARBA" id="ARBA00031795"/>
    </source>
</evidence>
<evidence type="ECO:0000256" key="8">
    <source>
        <dbReference type="ARBA" id="ARBA00023196"/>
    </source>
</evidence>
<dbReference type="SUPFAM" id="SSF51344">
    <property type="entry name" value="Epsilon subunit of F1F0-ATP synthase N-terminal domain"/>
    <property type="match status" value="1"/>
</dbReference>
<dbReference type="EMBL" id="CP135137">
    <property type="protein sequence ID" value="WWR11367.1"/>
    <property type="molecule type" value="Genomic_DNA"/>
</dbReference>
<evidence type="ECO:0000256" key="7">
    <source>
        <dbReference type="ARBA" id="ARBA00023136"/>
    </source>
</evidence>
<dbReference type="Gene3D" id="2.60.15.10">
    <property type="entry name" value="F0F1 ATP synthase delta/epsilon subunit, N-terminal"/>
    <property type="match status" value="1"/>
</dbReference>
<proteinExistence type="inferred from homology"/>
<keyword evidence="5 11" id="KW-0813">Transport</keyword>
<evidence type="ECO:0000256" key="1">
    <source>
        <dbReference type="ARBA" id="ARBA00003543"/>
    </source>
</evidence>
<evidence type="ECO:0000256" key="3">
    <source>
        <dbReference type="ARBA" id="ARBA00005712"/>
    </source>
</evidence>
<comment type="similarity">
    <text evidence="3 11">Belongs to the ATPase epsilon chain family.</text>
</comment>